<keyword evidence="2" id="KW-0732">Signal</keyword>
<comment type="caution">
    <text evidence="3">The sequence shown here is derived from an EMBL/GenBank/DDBJ whole genome shotgun (WGS) entry which is preliminary data.</text>
</comment>
<accession>A0ABV8EVG2</accession>
<dbReference type="Proteomes" id="UP001595698">
    <property type="component" value="Unassembled WGS sequence"/>
</dbReference>
<feature type="signal peptide" evidence="2">
    <location>
        <begin position="1"/>
        <end position="30"/>
    </location>
</feature>
<sequence length="55" mass="5509">MTRLRPAFTVVAVTLSAVAFVGALSLPAQAQAQPPQPCTTGPNGPACHAPGVDPK</sequence>
<feature type="region of interest" description="Disordered" evidence="1">
    <location>
        <begin position="30"/>
        <end position="55"/>
    </location>
</feature>
<evidence type="ECO:0000313" key="4">
    <source>
        <dbReference type="Proteomes" id="UP001595698"/>
    </source>
</evidence>
<feature type="chain" id="PRO_5045377147" evidence="2">
    <location>
        <begin position="31"/>
        <end position="55"/>
    </location>
</feature>
<evidence type="ECO:0000313" key="3">
    <source>
        <dbReference type="EMBL" id="MFC3979180.1"/>
    </source>
</evidence>
<evidence type="ECO:0000256" key="1">
    <source>
        <dbReference type="SAM" id="MobiDB-lite"/>
    </source>
</evidence>
<organism evidence="3 4">
    <name type="scientific">Streptosporangium jomthongense</name>
    <dbReference type="NCBI Taxonomy" id="1193683"/>
    <lineage>
        <taxon>Bacteria</taxon>
        <taxon>Bacillati</taxon>
        <taxon>Actinomycetota</taxon>
        <taxon>Actinomycetes</taxon>
        <taxon>Streptosporangiales</taxon>
        <taxon>Streptosporangiaceae</taxon>
        <taxon>Streptosporangium</taxon>
    </lineage>
</organism>
<protein>
    <submittedName>
        <fullName evidence="3">Uncharacterized protein</fullName>
    </submittedName>
</protein>
<gene>
    <name evidence="3" type="ORF">ACFOYY_03550</name>
</gene>
<evidence type="ECO:0000256" key="2">
    <source>
        <dbReference type="SAM" id="SignalP"/>
    </source>
</evidence>
<dbReference type="EMBL" id="JBHSBC010000002">
    <property type="protein sequence ID" value="MFC3979180.1"/>
    <property type="molecule type" value="Genomic_DNA"/>
</dbReference>
<dbReference type="RefSeq" id="WP_362776168.1">
    <property type="nucleotide sequence ID" value="NZ_JBHSBC010000002.1"/>
</dbReference>
<proteinExistence type="predicted"/>
<keyword evidence="4" id="KW-1185">Reference proteome</keyword>
<reference evidence="4" key="1">
    <citation type="journal article" date="2019" name="Int. J. Syst. Evol. Microbiol.">
        <title>The Global Catalogue of Microorganisms (GCM) 10K type strain sequencing project: providing services to taxonomists for standard genome sequencing and annotation.</title>
        <authorList>
            <consortium name="The Broad Institute Genomics Platform"/>
            <consortium name="The Broad Institute Genome Sequencing Center for Infectious Disease"/>
            <person name="Wu L."/>
            <person name="Ma J."/>
        </authorList>
    </citation>
    <scope>NUCLEOTIDE SEQUENCE [LARGE SCALE GENOMIC DNA]</scope>
    <source>
        <strain evidence="4">TBRC 7912</strain>
    </source>
</reference>
<name>A0ABV8EVG2_9ACTN</name>